<dbReference type="Pfam" id="PF00072">
    <property type="entry name" value="Response_reg"/>
    <property type="match status" value="1"/>
</dbReference>
<dbReference type="AlphaFoldDB" id="A0A090AKP2"/>
<protein>
    <submittedName>
        <fullName evidence="4">Adenylate/guanylate cyclase</fullName>
    </submittedName>
</protein>
<feature type="domain" description="Guanylate cyclase" evidence="3">
    <location>
        <begin position="198"/>
        <end position="330"/>
    </location>
</feature>
<proteinExistence type="predicted"/>
<dbReference type="GO" id="GO:0004016">
    <property type="term" value="F:adenylate cyclase activity"/>
    <property type="evidence" value="ECO:0007669"/>
    <property type="project" value="UniProtKB-ARBA"/>
</dbReference>
<evidence type="ECO:0000259" key="2">
    <source>
        <dbReference type="PROSITE" id="PS50110"/>
    </source>
</evidence>
<dbReference type="STRING" id="40754.THII_1930"/>
<dbReference type="HOGENOM" id="CLU_000445_110_0_6"/>
<gene>
    <name evidence="4" type="ORF">THII_1930</name>
</gene>
<reference evidence="4" key="1">
    <citation type="journal article" date="2014" name="ISME J.">
        <title>Ecophysiology of Thioploca ingrica as revealed by the complete genome sequence supplemented with proteomic evidence.</title>
        <authorList>
            <person name="Kojima H."/>
            <person name="Ogura Y."/>
            <person name="Yamamoto N."/>
            <person name="Togashi T."/>
            <person name="Mori H."/>
            <person name="Watanabe T."/>
            <person name="Nemoto F."/>
            <person name="Kurokawa K."/>
            <person name="Hayashi T."/>
            <person name="Fukui M."/>
        </authorList>
    </citation>
    <scope>NUCLEOTIDE SEQUENCE [LARGE SCALE GENOMIC DNA]</scope>
</reference>
<dbReference type="GO" id="GO:0000160">
    <property type="term" value="P:phosphorelay signal transduction system"/>
    <property type="evidence" value="ECO:0007669"/>
    <property type="project" value="InterPro"/>
</dbReference>
<evidence type="ECO:0000259" key="3">
    <source>
        <dbReference type="PROSITE" id="PS50125"/>
    </source>
</evidence>
<evidence type="ECO:0000313" key="4">
    <source>
        <dbReference type="EMBL" id="BAP56227.1"/>
    </source>
</evidence>
<dbReference type="CDD" id="cd17575">
    <property type="entry name" value="REC_WspR-like"/>
    <property type="match status" value="1"/>
</dbReference>
<dbReference type="SUPFAM" id="SSF55073">
    <property type="entry name" value="Nucleotide cyclase"/>
    <property type="match status" value="1"/>
</dbReference>
<dbReference type="InterPro" id="IPR011006">
    <property type="entry name" value="CheY-like_superfamily"/>
</dbReference>
<dbReference type="SMART" id="SM00044">
    <property type="entry name" value="CYCc"/>
    <property type="match status" value="1"/>
</dbReference>
<feature type="modified residue" description="4-aspartylphosphate" evidence="1">
    <location>
        <position position="75"/>
    </location>
</feature>
<sequence>MNFVSDNDKSVIPTAAAALTPHRITVLLVDDQTIIGEAVRRLLSTEPDIDFHYCRDPTQAIKIANQISPTVILQDLVMPEIDGLTLVRYFRANPATQQVPLIVLSSKEEANTKAEAFTLGANDYLVKLPDRLELIARVRHHSRGYINRLERDEALKELAKANQFIRQTFGRYLSDDVVATILESPAGAALGGEKRYVTIMMTDLRGFTSTCEQLPAEDVVTILNIYLETMTEIILKYQGTINEFIGDAIVVVFGAPILRDDDAQRAVACALEMQVAMAKVNKQCQVRGYPWVEQGIGINTGEVIVGNIGSKKRTKYDVIGHNVNLTSRIESYTVGGQIFISQSTVTACGPIVRITNQMEVMPKGIKKPIIIYEISGIEGQFNLFLPEQEVVQWVELSTPLPVKLTILSGKHASEEAYLGNLLRLNHKGAEIQANMSGEKLLNLKIALFDETGQEITTDLYAKITHTFEHQPTLFQVHFTAIPAEAKAFFDKSLAPSALYQLNLIY</sequence>
<dbReference type="SUPFAM" id="SSF52172">
    <property type="entry name" value="CheY-like"/>
    <property type="match status" value="1"/>
</dbReference>
<dbReference type="InterPro" id="IPR001789">
    <property type="entry name" value="Sig_transdc_resp-reg_receiver"/>
</dbReference>
<dbReference type="Proteomes" id="UP000031623">
    <property type="component" value="Chromosome"/>
</dbReference>
<name>A0A090AKP2_9GAMM</name>
<evidence type="ECO:0000256" key="1">
    <source>
        <dbReference type="PROSITE-ProRule" id="PRU00169"/>
    </source>
</evidence>
<dbReference type="InterPro" id="IPR050697">
    <property type="entry name" value="Adenylyl/Guanylyl_Cyclase_3/4"/>
</dbReference>
<dbReference type="PANTHER" id="PTHR43081:SF1">
    <property type="entry name" value="ADENYLATE CYCLASE, TERMINAL-DIFFERENTIATION SPECIFIC"/>
    <property type="match status" value="1"/>
</dbReference>
<dbReference type="Pfam" id="PF00211">
    <property type="entry name" value="Guanylate_cyc"/>
    <property type="match status" value="1"/>
</dbReference>
<dbReference type="OrthoDB" id="9796655at2"/>
<dbReference type="SMART" id="SM00448">
    <property type="entry name" value="REC"/>
    <property type="match status" value="1"/>
</dbReference>
<keyword evidence="1" id="KW-0597">Phosphoprotein</keyword>
<feature type="domain" description="Response regulatory" evidence="2">
    <location>
        <begin position="25"/>
        <end position="142"/>
    </location>
</feature>
<accession>A0A090AKP2</accession>
<dbReference type="InterPro" id="IPR001054">
    <property type="entry name" value="A/G_cyclase"/>
</dbReference>
<dbReference type="KEGG" id="tig:THII_1930"/>
<dbReference type="PROSITE" id="PS50125">
    <property type="entry name" value="GUANYLATE_CYCLASE_2"/>
    <property type="match status" value="1"/>
</dbReference>
<dbReference type="GO" id="GO:0009190">
    <property type="term" value="P:cyclic nucleotide biosynthetic process"/>
    <property type="evidence" value="ECO:0007669"/>
    <property type="project" value="InterPro"/>
</dbReference>
<dbReference type="PANTHER" id="PTHR43081">
    <property type="entry name" value="ADENYLATE CYCLASE, TERMINAL-DIFFERENTIATION SPECIFIC-RELATED"/>
    <property type="match status" value="1"/>
</dbReference>
<dbReference type="PROSITE" id="PS50110">
    <property type="entry name" value="RESPONSE_REGULATORY"/>
    <property type="match status" value="1"/>
</dbReference>
<organism evidence="4 5">
    <name type="scientific">Thioploca ingrica</name>
    <dbReference type="NCBI Taxonomy" id="40754"/>
    <lineage>
        <taxon>Bacteria</taxon>
        <taxon>Pseudomonadati</taxon>
        <taxon>Pseudomonadota</taxon>
        <taxon>Gammaproteobacteria</taxon>
        <taxon>Thiotrichales</taxon>
        <taxon>Thiotrichaceae</taxon>
        <taxon>Thioploca</taxon>
    </lineage>
</organism>
<keyword evidence="5" id="KW-1185">Reference proteome</keyword>
<dbReference type="InterPro" id="IPR029787">
    <property type="entry name" value="Nucleotide_cyclase"/>
</dbReference>
<dbReference type="CDD" id="cd07302">
    <property type="entry name" value="CHD"/>
    <property type="match status" value="1"/>
</dbReference>
<dbReference type="Gene3D" id="3.40.50.2300">
    <property type="match status" value="1"/>
</dbReference>
<evidence type="ECO:0000313" key="5">
    <source>
        <dbReference type="Proteomes" id="UP000031623"/>
    </source>
</evidence>
<dbReference type="Gene3D" id="3.30.70.1230">
    <property type="entry name" value="Nucleotide cyclase"/>
    <property type="match status" value="1"/>
</dbReference>
<dbReference type="EMBL" id="AP014633">
    <property type="protein sequence ID" value="BAP56227.1"/>
    <property type="molecule type" value="Genomic_DNA"/>
</dbReference>